<dbReference type="AlphaFoldDB" id="A0A0F3NMM0"/>
<dbReference type="Proteomes" id="UP000033562">
    <property type="component" value="Unassembled WGS sequence"/>
</dbReference>
<keyword evidence="2" id="KW-1185">Reference proteome</keyword>
<reference evidence="1 2" key="1">
    <citation type="submission" date="2015-02" db="EMBL/GenBank/DDBJ databases">
        <title>Genome Sequencing of Rickettsiales.</title>
        <authorList>
            <person name="Daugherty S.C."/>
            <person name="Su Q."/>
            <person name="Abolude K."/>
            <person name="Beier-Sexton M."/>
            <person name="Carlyon J.A."/>
            <person name="Carter R."/>
            <person name="Day N.P."/>
            <person name="Dumler S.J."/>
            <person name="Dyachenko V."/>
            <person name="Godinez A."/>
            <person name="Kurtti T.J."/>
            <person name="Lichay M."/>
            <person name="Mullins K.E."/>
            <person name="Ott S."/>
            <person name="Pappas-Brown V."/>
            <person name="Paris D.H."/>
            <person name="Patel P."/>
            <person name="Richards A.L."/>
            <person name="Sadzewicz L."/>
            <person name="Sears K."/>
            <person name="Seidman D."/>
            <person name="Sengamalay N."/>
            <person name="Stenos J."/>
            <person name="Tallon L.J."/>
            <person name="Vincent G."/>
            <person name="Fraser C.M."/>
            <person name="Munderloh U."/>
            <person name="Dunning-Hotopp J.C."/>
        </authorList>
    </citation>
    <scope>NUCLEOTIDE SEQUENCE [LARGE SCALE GENOMIC DNA]</scope>
    <source>
        <strain evidence="1 2">RAC413</strain>
    </source>
</reference>
<gene>
    <name evidence="1" type="ORF">NLO413_0694</name>
</gene>
<evidence type="ECO:0000313" key="2">
    <source>
        <dbReference type="Proteomes" id="UP000033562"/>
    </source>
</evidence>
<dbReference type="EMBL" id="LANX01000001">
    <property type="protein sequence ID" value="KJV69308.1"/>
    <property type="molecule type" value="Genomic_DNA"/>
</dbReference>
<sequence>MHKPVLNDWLYGKCFITSTSFLNNKYCYMFLSYCKIL</sequence>
<comment type="caution">
    <text evidence="1">The sequence shown here is derived from an EMBL/GenBank/DDBJ whole genome shotgun (WGS) entry which is preliminary data.</text>
</comment>
<proteinExistence type="predicted"/>
<evidence type="ECO:0000313" key="1">
    <source>
        <dbReference type="EMBL" id="KJV69308.1"/>
    </source>
</evidence>
<organism evidence="1 2">
    <name type="scientific">Candidatus Neoehrlichia procyonis str. RAC413</name>
    <dbReference type="NCBI Taxonomy" id="1359163"/>
    <lineage>
        <taxon>Bacteria</taxon>
        <taxon>Pseudomonadati</taxon>
        <taxon>Pseudomonadota</taxon>
        <taxon>Alphaproteobacteria</taxon>
        <taxon>Rickettsiales</taxon>
        <taxon>Anaplasmataceae</taxon>
        <taxon>Candidatus Neoehrlichia</taxon>
    </lineage>
</organism>
<protein>
    <submittedName>
        <fullName evidence="1">Uncharacterized protein</fullName>
    </submittedName>
</protein>
<accession>A0A0F3NMM0</accession>
<name>A0A0F3NMM0_9RICK</name>